<keyword evidence="2 7" id="KW-0694">RNA-binding</keyword>
<evidence type="ECO:0000313" key="9">
    <source>
        <dbReference type="Proteomes" id="UP000007383"/>
    </source>
</evidence>
<comment type="similarity">
    <text evidence="1 7">Belongs to the bacterial ribosomal protein bS6 family.</text>
</comment>
<evidence type="ECO:0000256" key="3">
    <source>
        <dbReference type="ARBA" id="ARBA00022980"/>
    </source>
</evidence>
<dbReference type="GO" id="GO:0070181">
    <property type="term" value="F:small ribosomal subunit rRNA binding"/>
    <property type="evidence" value="ECO:0007669"/>
    <property type="project" value="TreeGrafter"/>
</dbReference>
<dbReference type="OrthoDB" id="9812702at2"/>
<dbReference type="NCBIfam" id="TIGR00166">
    <property type="entry name" value="S6"/>
    <property type="match status" value="1"/>
</dbReference>
<evidence type="ECO:0000256" key="7">
    <source>
        <dbReference type="HAMAP-Rule" id="MF_00360"/>
    </source>
</evidence>
<dbReference type="GO" id="GO:0006412">
    <property type="term" value="P:translation"/>
    <property type="evidence" value="ECO:0007669"/>
    <property type="project" value="UniProtKB-UniRule"/>
</dbReference>
<evidence type="ECO:0000256" key="1">
    <source>
        <dbReference type="ARBA" id="ARBA00009512"/>
    </source>
</evidence>
<accession>H9UKK6</accession>
<dbReference type="EMBL" id="CP003282">
    <property type="protein sequence ID" value="AFG38049.1"/>
    <property type="molecule type" value="Genomic_DNA"/>
</dbReference>
<dbReference type="SUPFAM" id="SSF54995">
    <property type="entry name" value="Ribosomal protein S6"/>
    <property type="match status" value="1"/>
</dbReference>
<reference evidence="9" key="1">
    <citation type="journal article" date="2013" name="Stand. Genomic Sci.">
        <title>Complete genome sequence of the halophilic bacterium Spirochaeta africana type strain (Z-7692(T)) from the alkaline Lake Magadi in the East African Rift.</title>
        <authorList>
            <person name="Liolos K."/>
            <person name="Abt B."/>
            <person name="Scheuner C."/>
            <person name="Teshima H."/>
            <person name="Held B."/>
            <person name="Lapidus A."/>
            <person name="Nolan M."/>
            <person name="Lucas S."/>
            <person name="Deshpande S."/>
            <person name="Cheng J.F."/>
            <person name="Tapia R."/>
            <person name="Goodwin L.A."/>
            <person name="Pitluck S."/>
            <person name="Pagani I."/>
            <person name="Ivanova N."/>
            <person name="Mavromatis K."/>
            <person name="Mikhailova N."/>
            <person name="Huntemann M."/>
            <person name="Pati A."/>
            <person name="Chen A."/>
            <person name="Palaniappan K."/>
            <person name="Land M."/>
            <person name="Rohde M."/>
            <person name="Tindall B.J."/>
            <person name="Detter J.C."/>
            <person name="Goker M."/>
            <person name="Bristow J."/>
            <person name="Eisen J.A."/>
            <person name="Markowitz V."/>
            <person name="Hugenholtz P."/>
            <person name="Woyke T."/>
            <person name="Klenk H.P."/>
            <person name="Kyrpides N.C."/>
        </authorList>
    </citation>
    <scope>NUCLEOTIDE SEQUENCE</scope>
    <source>
        <strain evidence="9">ATCC 700263 / DSM 8902 / Z-7692</strain>
    </source>
</reference>
<dbReference type="GO" id="GO:0005737">
    <property type="term" value="C:cytoplasm"/>
    <property type="evidence" value="ECO:0007669"/>
    <property type="project" value="UniProtKB-ARBA"/>
</dbReference>
<keyword evidence="3 7" id="KW-0689">Ribosomal protein</keyword>
<protein>
    <recommendedName>
        <fullName evidence="6 7">Small ribosomal subunit protein bS6</fullName>
    </recommendedName>
</protein>
<dbReference type="PANTHER" id="PTHR21011:SF1">
    <property type="entry name" value="SMALL RIBOSOMAL SUBUNIT PROTEIN BS6M"/>
    <property type="match status" value="1"/>
</dbReference>
<dbReference type="RefSeq" id="WP_014456032.1">
    <property type="nucleotide sequence ID" value="NC_017098.1"/>
</dbReference>
<comment type="function">
    <text evidence="5 7">Binds together with bS18 to 16S ribosomal RNA.</text>
</comment>
<keyword evidence="9" id="KW-1185">Reference proteome</keyword>
<gene>
    <name evidence="7" type="primary">rpsF</name>
    <name evidence="8" type="ordered locus">Spiaf_1999</name>
</gene>
<dbReference type="PATRIC" id="fig|889378.3.peg.1985"/>
<dbReference type="STRING" id="889378.Spiaf_1999"/>
<organism evidence="8 9">
    <name type="scientific">Spirochaeta africana (strain ATCC 700263 / DSM 8902 / Z-7692)</name>
    <dbReference type="NCBI Taxonomy" id="889378"/>
    <lineage>
        <taxon>Bacteria</taxon>
        <taxon>Pseudomonadati</taxon>
        <taxon>Spirochaetota</taxon>
        <taxon>Spirochaetia</taxon>
        <taxon>Spirochaetales</taxon>
        <taxon>Spirochaetaceae</taxon>
        <taxon>Spirochaeta</taxon>
    </lineage>
</organism>
<evidence type="ECO:0000256" key="5">
    <source>
        <dbReference type="ARBA" id="ARBA00035104"/>
    </source>
</evidence>
<keyword evidence="4 7" id="KW-0687">Ribonucleoprotein</keyword>
<dbReference type="CDD" id="cd00473">
    <property type="entry name" value="bS6"/>
    <property type="match status" value="1"/>
</dbReference>
<dbReference type="Proteomes" id="UP000007383">
    <property type="component" value="Chromosome"/>
</dbReference>
<dbReference type="PANTHER" id="PTHR21011">
    <property type="entry name" value="MITOCHONDRIAL 28S RIBOSOMAL PROTEIN S6"/>
    <property type="match status" value="1"/>
</dbReference>
<dbReference type="HOGENOM" id="CLU_113441_5_1_12"/>
<dbReference type="HAMAP" id="MF_00360">
    <property type="entry name" value="Ribosomal_bS6"/>
    <property type="match status" value="1"/>
</dbReference>
<dbReference type="InterPro" id="IPR000529">
    <property type="entry name" value="Ribosomal_bS6"/>
</dbReference>
<proteinExistence type="inferred from homology"/>
<name>H9UKK6_SPIAZ</name>
<dbReference type="eggNOG" id="COG0360">
    <property type="taxonomic scope" value="Bacteria"/>
</dbReference>
<dbReference type="KEGG" id="sfc:Spiaf_1999"/>
<dbReference type="GO" id="GO:1990904">
    <property type="term" value="C:ribonucleoprotein complex"/>
    <property type="evidence" value="ECO:0007669"/>
    <property type="project" value="UniProtKB-KW"/>
</dbReference>
<dbReference type="GO" id="GO:0003735">
    <property type="term" value="F:structural constituent of ribosome"/>
    <property type="evidence" value="ECO:0007669"/>
    <property type="project" value="InterPro"/>
</dbReference>
<dbReference type="Pfam" id="PF01250">
    <property type="entry name" value="Ribosomal_S6"/>
    <property type="match status" value="1"/>
</dbReference>
<evidence type="ECO:0000313" key="8">
    <source>
        <dbReference type="EMBL" id="AFG38049.1"/>
    </source>
</evidence>
<dbReference type="InterPro" id="IPR035980">
    <property type="entry name" value="Ribosomal_bS6_sf"/>
</dbReference>
<dbReference type="InterPro" id="IPR014717">
    <property type="entry name" value="Transl_elong_EF1B/ribsomal_bS6"/>
</dbReference>
<evidence type="ECO:0000256" key="2">
    <source>
        <dbReference type="ARBA" id="ARBA00022884"/>
    </source>
</evidence>
<evidence type="ECO:0000256" key="6">
    <source>
        <dbReference type="ARBA" id="ARBA00035294"/>
    </source>
</evidence>
<evidence type="ECO:0000256" key="4">
    <source>
        <dbReference type="ARBA" id="ARBA00023274"/>
    </source>
</evidence>
<dbReference type="GO" id="GO:0005840">
    <property type="term" value="C:ribosome"/>
    <property type="evidence" value="ECO:0007669"/>
    <property type="project" value="UniProtKB-KW"/>
</dbReference>
<dbReference type="Gene3D" id="3.30.70.60">
    <property type="match status" value="1"/>
</dbReference>
<keyword evidence="7" id="KW-0699">rRNA-binding</keyword>
<dbReference type="AlphaFoldDB" id="H9UKK6"/>
<dbReference type="InterPro" id="IPR020814">
    <property type="entry name" value="Ribosomal_S6_plastid/chlpt"/>
</dbReference>
<sequence length="93" mass="10947">MREYEMVCVYRPEDEQFQAGRENTKAELAKLNVTITKEDDMGQRTLAYEIDRQTQGHYYLFEFTADPAAANSIDDVLRYQNELLRHLVVRKGE</sequence>